<comment type="similarity">
    <text evidence="7">Belongs to the gamma-glutamyl phosphate reductase family.</text>
</comment>
<comment type="function">
    <text evidence="7">Catalyzes the NADPH-dependent reduction of L-glutamate 5-phosphate into L-glutamate 5-semialdehyde and phosphate. The product spontaneously undergoes cyclization to form 1-pyrroline-5-carboxylate.</text>
</comment>
<dbReference type="InterPro" id="IPR000965">
    <property type="entry name" value="GPR_dom"/>
</dbReference>
<dbReference type="PROSITE" id="PS01223">
    <property type="entry name" value="PROA"/>
    <property type="match status" value="1"/>
</dbReference>
<gene>
    <name evidence="7" type="primary">proA</name>
    <name evidence="9" type="ORF">NDI38_17980</name>
</gene>
<evidence type="ECO:0000256" key="4">
    <source>
        <dbReference type="ARBA" id="ARBA00022857"/>
    </source>
</evidence>
<evidence type="ECO:0000256" key="6">
    <source>
        <dbReference type="ARBA" id="ARBA00049024"/>
    </source>
</evidence>
<feature type="domain" description="Aldehyde dehydrogenase" evidence="8">
    <location>
        <begin position="9"/>
        <end position="287"/>
    </location>
</feature>
<evidence type="ECO:0000313" key="9">
    <source>
        <dbReference type="EMBL" id="MEP1060330.1"/>
    </source>
</evidence>
<proteinExistence type="inferred from homology"/>
<dbReference type="RefSeq" id="WP_190446216.1">
    <property type="nucleotide sequence ID" value="NZ_JAMPLM010000017.1"/>
</dbReference>
<dbReference type="InterPro" id="IPR012134">
    <property type="entry name" value="Glu-5-SA_DH"/>
</dbReference>
<organism evidence="9 10">
    <name type="scientific">Stenomitos frigidus AS-A4</name>
    <dbReference type="NCBI Taxonomy" id="2933935"/>
    <lineage>
        <taxon>Bacteria</taxon>
        <taxon>Bacillati</taxon>
        <taxon>Cyanobacteriota</taxon>
        <taxon>Cyanophyceae</taxon>
        <taxon>Leptolyngbyales</taxon>
        <taxon>Leptolyngbyaceae</taxon>
        <taxon>Stenomitos</taxon>
    </lineage>
</organism>
<dbReference type="Proteomes" id="UP001476950">
    <property type="component" value="Unassembled WGS sequence"/>
</dbReference>
<dbReference type="EC" id="1.2.1.41" evidence="7"/>
<evidence type="ECO:0000256" key="2">
    <source>
        <dbReference type="ARBA" id="ARBA00022605"/>
    </source>
</evidence>
<dbReference type="SUPFAM" id="SSF53720">
    <property type="entry name" value="ALDH-like"/>
    <property type="match status" value="1"/>
</dbReference>
<evidence type="ECO:0000259" key="8">
    <source>
        <dbReference type="Pfam" id="PF00171"/>
    </source>
</evidence>
<dbReference type="CDD" id="cd07079">
    <property type="entry name" value="ALDH_F18-19_ProA-GPR"/>
    <property type="match status" value="1"/>
</dbReference>
<keyword evidence="5 7" id="KW-0560">Oxidoreductase</keyword>
<accession>A0ABV0KPP3</accession>
<dbReference type="GO" id="GO:0004350">
    <property type="term" value="F:glutamate-5-semialdehyde dehydrogenase activity"/>
    <property type="evidence" value="ECO:0007669"/>
    <property type="project" value="UniProtKB-EC"/>
</dbReference>
<sequence length="436" mass="46210">MPTSSPATAASSLPAIAQQTRDSARNLATQPTAVRDQALESIAQALEAASADILAANQADCEAATAAGLSAALFARLKLDETKLKGAIAGIRDVARLPDPIGAVQLHRELDQGLVLTRLACPLGVVGVIFEARPDAVMQIASLAIKSGNGVILKGGQEAVRSCEALVAAIHRGLAQTDIAPTVVQLLTTREETLALLKLDQYVDLIIPRGSNSFVRFVQDNTRIPVLGHAEGICHLYVDKAADVQKAIAIAVDAKTQYPAACNAIETLLVHQAIASEFLLEAVVALQLRNVELRGDDRTLDILNITTATEADWSTEYSDLILAIKIVNTLDEAIAHINTYGSRHTEAIATENAETAATFMAQVDAAGVFHNCSTRFADGFRYGFGAEVGISTQKMPPRGPVGLDGLVTYKYQLVGNGQIVATYAGTNAKPFTHRDL</sequence>
<dbReference type="Pfam" id="PF00171">
    <property type="entry name" value="Aldedh"/>
    <property type="match status" value="1"/>
</dbReference>
<keyword evidence="2 7" id="KW-0028">Amino-acid biosynthesis</keyword>
<evidence type="ECO:0000256" key="7">
    <source>
        <dbReference type="HAMAP-Rule" id="MF_00412"/>
    </source>
</evidence>
<name>A0ABV0KPP3_9CYAN</name>
<dbReference type="PANTHER" id="PTHR11063">
    <property type="entry name" value="GLUTAMATE SEMIALDEHYDE DEHYDROGENASE"/>
    <property type="match status" value="1"/>
</dbReference>
<dbReference type="InterPro" id="IPR015590">
    <property type="entry name" value="Aldehyde_DH_dom"/>
</dbReference>
<dbReference type="HAMAP" id="MF_00412">
    <property type="entry name" value="ProA"/>
    <property type="match status" value="1"/>
</dbReference>
<protein>
    <recommendedName>
        <fullName evidence="7">Gamma-glutamyl phosphate reductase</fullName>
        <shortName evidence="7">GPR</shortName>
        <ecNumber evidence="7">1.2.1.41</ecNumber>
    </recommendedName>
    <alternativeName>
        <fullName evidence="7">Glutamate-5-semialdehyde dehydrogenase</fullName>
    </alternativeName>
    <alternativeName>
        <fullName evidence="7">Glutamyl-gamma-semialdehyde dehydrogenase</fullName>
        <shortName evidence="7">GSA dehydrogenase</shortName>
    </alternativeName>
</protein>
<evidence type="ECO:0000256" key="3">
    <source>
        <dbReference type="ARBA" id="ARBA00022650"/>
    </source>
</evidence>
<comment type="subcellular location">
    <subcellularLocation>
        <location evidence="7">Cytoplasm</location>
    </subcellularLocation>
</comment>
<dbReference type="InterPro" id="IPR016163">
    <property type="entry name" value="Ald_DH_C"/>
</dbReference>
<evidence type="ECO:0000256" key="1">
    <source>
        <dbReference type="ARBA" id="ARBA00004985"/>
    </source>
</evidence>
<evidence type="ECO:0000256" key="5">
    <source>
        <dbReference type="ARBA" id="ARBA00023002"/>
    </source>
</evidence>
<dbReference type="Gene3D" id="3.40.605.10">
    <property type="entry name" value="Aldehyde Dehydrogenase, Chain A, domain 1"/>
    <property type="match status" value="1"/>
</dbReference>
<dbReference type="InterPro" id="IPR016161">
    <property type="entry name" value="Ald_DH/histidinol_DH"/>
</dbReference>
<dbReference type="NCBIfam" id="TIGR00407">
    <property type="entry name" value="proA"/>
    <property type="match status" value="1"/>
</dbReference>
<dbReference type="Gene3D" id="3.40.309.10">
    <property type="entry name" value="Aldehyde Dehydrogenase, Chain A, domain 2"/>
    <property type="match status" value="1"/>
</dbReference>
<evidence type="ECO:0000313" key="10">
    <source>
        <dbReference type="Proteomes" id="UP001476950"/>
    </source>
</evidence>
<keyword evidence="10" id="KW-1185">Reference proteome</keyword>
<dbReference type="PANTHER" id="PTHR11063:SF8">
    <property type="entry name" value="DELTA-1-PYRROLINE-5-CARBOXYLATE SYNTHASE"/>
    <property type="match status" value="1"/>
</dbReference>
<comment type="caution">
    <text evidence="9">The sequence shown here is derived from an EMBL/GenBank/DDBJ whole genome shotgun (WGS) entry which is preliminary data.</text>
</comment>
<dbReference type="PIRSF" id="PIRSF000151">
    <property type="entry name" value="GPR"/>
    <property type="match status" value="1"/>
</dbReference>
<comment type="pathway">
    <text evidence="1 7">Amino-acid biosynthesis; L-proline biosynthesis; L-glutamate 5-semialdehyde from L-glutamate: step 2/2.</text>
</comment>
<dbReference type="NCBIfam" id="NF001221">
    <property type="entry name" value="PRK00197.1"/>
    <property type="match status" value="1"/>
</dbReference>
<dbReference type="InterPro" id="IPR016162">
    <property type="entry name" value="Ald_DH_N"/>
</dbReference>
<keyword evidence="7" id="KW-0963">Cytoplasm</keyword>
<keyword evidence="3 7" id="KW-0641">Proline biosynthesis</keyword>
<reference evidence="9 10" key="1">
    <citation type="submission" date="2022-04" db="EMBL/GenBank/DDBJ databases">
        <title>Positive selection, recombination, and allopatry shape intraspecific diversity of widespread and dominant cyanobacteria.</title>
        <authorList>
            <person name="Wei J."/>
            <person name="Shu W."/>
            <person name="Hu C."/>
        </authorList>
    </citation>
    <scope>NUCLEOTIDE SEQUENCE [LARGE SCALE GENOMIC DNA]</scope>
    <source>
        <strain evidence="9 10">AS-A4</strain>
    </source>
</reference>
<dbReference type="InterPro" id="IPR020593">
    <property type="entry name" value="G-glutamylP_reductase_CS"/>
</dbReference>
<comment type="catalytic activity">
    <reaction evidence="6 7">
        <text>L-glutamate 5-semialdehyde + phosphate + NADP(+) = L-glutamyl 5-phosphate + NADPH + H(+)</text>
        <dbReference type="Rhea" id="RHEA:19541"/>
        <dbReference type="ChEBI" id="CHEBI:15378"/>
        <dbReference type="ChEBI" id="CHEBI:43474"/>
        <dbReference type="ChEBI" id="CHEBI:57783"/>
        <dbReference type="ChEBI" id="CHEBI:58066"/>
        <dbReference type="ChEBI" id="CHEBI:58274"/>
        <dbReference type="ChEBI" id="CHEBI:58349"/>
        <dbReference type="EC" id="1.2.1.41"/>
    </reaction>
</comment>
<dbReference type="EMBL" id="JAMPLM010000017">
    <property type="protein sequence ID" value="MEP1060330.1"/>
    <property type="molecule type" value="Genomic_DNA"/>
</dbReference>
<keyword evidence="4 7" id="KW-0521">NADP</keyword>